<dbReference type="AlphaFoldDB" id="L7JU46"/>
<protein>
    <submittedName>
        <fullName evidence="2">Uncharacterized protein</fullName>
    </submittedName>
</protein>
<sequence>MSREQTQSDQSTLKDLKKYIKYEKRITNTYCLEKCLYELHLNIIQAMIIKKRIEKSITLLRLKRIIVFSMTCSIALIAMFII</sequence>
<keyword evidence="3" id="KW-1185">Reference proteome</keyword>
<reference evidence="2 3" key="1">
    <citation type="journal article" date="2012" name="PLoS Pathog.">
        <title>The genome of the obligate intracellular parasite Trachipleistophora hominis: new insights into microsporidian genome dynamics and reductive evolution.</title>
        <authorList>
            <person name="Heinz E."/>
            <person name="Williams T.A."/>
            <person name="Nakjang S."/>
            <person name="Noel C.J."/>
            <person name="Swan D.C."/>
            <person name="Goldberg A.V."/>
            <person name="Harris S.R."/>
            <person name="Weinmaier T."/>
            <person name="Markert S."/>
            <person name="Becher D."/>
            <person name="Bernhardt J."/>
            <person name="Dagan T."/>
            <person name="Hacker C."/>
            <person name="Lucocq J.M."/>
            <person name="Schweder T."/>
            <person name="Rattei T."/>
            <person name="Hall N."/>
            <person name="Hirt R.P."/>
            <person name="Embley T.M."/>
        </authorList>
    </citation>
    <scope>NUCLEOTIDE SEQUENCE [LARGE SCALE GENOMIC DNA]</scope>
</reference>
<feature type="transmembrane region" description="Helical" evidence="1">
    <location>
        <begin position="62"/>
        <end position="81"/>
    </location>
</feature>
<accession>L7JU46</accession>
<keyword evidence="1" id="KW-1133">Transmembrane helix</keyword>
<gene>
    <name evidence="2" type="ORF">THOM_2801</name>
</gene>
<dbReference type="Proteomes" id="UP000011185">
    <property type="component" value="Unassembled WGS sequence"/>
</dbReference>
<evidence type="ECO:0000256" key="1">
    <source>
        <dbReference type="SAM" id="Phobius"/>
    </source>
</evidence>
<organism evidence="2 3">
    <name type="scientific">Trachipleistophora hominis</name>
    <name type="common">Microsporidian parasite</name>
    <dbReference type="NCBI Taxonomy" id="72359"/>
    <lineage>
        <taxon>Eukaryota</taxon>
        <taxon>Fungi</taxon>
        <taxon>Fungi incertae sedis</taxon>
        <taxon>Microsporidia</taxon>
        <taxon>Pleistophoridae</taxon>
        <taxon>Trachipleistophora</taxon>
    </lineage>
</organism>
<keyword evidence="1" id="KW-0812">Transmembrane</keyword>
<dbReference type="HOGENOM" id="CLU_2559918_0_0_1"/>
<evidence type="ECO:0000313" key="3">
    <source>
        <dbReference type="Proteomes" id="UP000011185"/>
    </source>
</evidence>
<dbReference type="EMBL" id="JH994055">
    <property type="protein sequence ID" value="ELQ74262.1"/>
    <property type="molecule type" value="Genomic_DNA"/>
</dbReference>
<keyword evidence="1" id="KW-0472">Membrane</keyword>
<dbReference type="InParanoid" id="L7JU46"/>
<proteinExistence type="predicted"/>
<name>L7JU46_TRAHO</name>
<evidence type="ECO:0000313" key="2">
    <source>
        <dbReference type="EMBL" id="ELQ74262.1"/>
    </source>
</evidence>
<dbReference type="VEuPathDB" id="MicrosporidiaDB:THOM_2801"/>